<dbReference type="CDD" id="cd02142">
    <property type="entry name" value="McbC_SagB-like_oxidoreductase"/>
    <property type="match status" value="2"/>
</dbReference>
<dbReference type="SUPFAM" id="SSF55469">
    <property type="entry name" value="FMN-dependent nitroreductase-like"/>
    <property type="match status" value="2"/>
</dbReference>
<dbReference type="Proteomes" id="UP000216020">
    <property type="component" value="Unassembled WGS sequence"/>
</dbReference>
<gene>
    <name evidence="2" type="ORF">CAL29_23680</name>
</gene>
<dbReference type="Pfam" id="PF00881">
    <property type="entry name" value="Nitroreductase"/>
    <property type="match status" value="2"/>
</dbReference>
<proteinExistence type="predicted"/>
<organism evidence="2 3">
    <name type="scientific">Bordetella genomosp. 10</name>
    <dbReference type="NCBI Taxonomy" id="1416804"/>
    <lineage>
        <taxon>Bacteria</taxon>
        <taxon>Pseudomonadati</taxon>
        <taxon>Pseudomonadota</taxon>
        <taxon>Betaproteobacteria</taxon>
        <taxon>Burkholderiales</taxon>
        <taxon>Alcaligenaceae</taxon>
        <taxon>Bordetella</taxon>
    </lineage>
</organism>
<dbReference type="PANTHER" id="PTHR42741">
    <property type="entry name" value="NITROREDUCTASE FAMILY PROTEIN"/>
    <property type="match status" value="1"/>
</dbReference>
<name>A0A261S0T8_9BORD</name>
<sequence length="550" mass="59800">MKAENRLETVLAFHARTKHRLDAYAPGPDGLDWATQPDPFRTYEGAEQVALARPEPAADGPDFDTVAAGAVDPAELSFNLVSQLLYDALAISAWKVAGGDRWAVRCNPSSGNLHPTEAHLLLPAIDGLGQAPALYHYRPLDHALERRTVWKTSQWDGAMAALPPSTFLVALTSIHWREAWKYGERAYRYCQHDVGHAIAQLSYAAAALGWHVRPLSAVSDDDIALLAGISAQVGEDGEHPDVLLAASPQAAAPDVAAAWVPPCAWTTARDRPPFKGVPNRLSPSHRPWPEIDRVAAATRRERQAGSLVAAAPTTRRAAVVGSRPGLAARRLFRTRRSAVEMDGQAGLLKGDFGRLLARLLPATATPWAAWPWASAIHPVFLVHRVIGLERGIYLLVREPGQESRLREALTGFSEWEPIAGLPGNARLVRLGVGDTRRFAAGSNCHQAIAANGVFSVAMLADFERTLQQEGPWSYRRLFWEAGMVGQVLYLEAEAVGLRGTGIGCFFDDVIHDAFGLSGMTFQSLYGFTVGGARHDSRIQTEPAYEGAHRE</sequence>
<dbReference type="EMBL" id="NEVM01000005">
    <property type="protein sequence ID" value="OZI30958.1"/>
    <property type="molecule type" value="Genomic_DNA"/>
</dbReference>
<feature type="domain" description="Nitroreductase" evidence="1">
    <location>
        <begin position="103"/>
        <end position="230"/>
    </location>
</feature>
<dbReference type="Gene3D" id="3.40.109.10">
    <property type="entry name" value="NADH Oxidase"/>
    <property type="match status" value="2"/>
</dbReference>
<dbReference type="InterPro" id="IPR029479">
    <property type="entry name" value="Nitroreductase"/>
</dbReference>
<protein>
    <recommendedName>
        <fullName evidence="1">Nitroreductase domain-containing protein</fullName>
    </recommendedName>
</protein>
<comment type="caution">
    <text evidence="2">The sequence shown here is derived from an EMBL/GenBank/DDBJ whole genome shotgun (WGS) entry which is preliminary data.</text>
</comment>
<dbReference type="GO" id="GO:0016491">
    <property type="term" value="F:oxidoreductase activity"/>
    <property type="evidence" value="ECO:0007669"/>
    <property type="project" value="InterPro"/>
</dbReference>
<feature type="domain" description="Nitroreductase" evidence="1">
    <location>
        <begin position="443"/>
        <end position="530"/>
    </location>
</feature>
<evidence type="ECO:0000259" key="1">
    <source>
        <dbReference type="Pfam" id="PF00881"/>
    </source>
</evidence>
<dbReference type="InterPro" id="IPR000415">
    <property type="entry name" value="Nitroreductase-like"/>
</dbReference>
<evidence type="ECO:0000313" key="3">
    <source>
        <dbReference type="Proteomes" id="UP000216020"/>
    </source>
</evidence>
<keyword evidence="3" id="KW-1185">Reference proteome</keyword>
<evidence type="ECO:0000313" key="2">
    <source>
        <dbReference type="EMBL" id="OZI30958.1"/>
    </source>
</evidence>
<accession>A0A261S0T8</accession>
<dbReference type="AlphaFoldDB" id="A0A261S0T8"/>
<dbReference type="OrthoDB" id="9801593at2"/>
<dbReference type="RefSeq" id="WP_094855374.1">
    <property type="nucleotide sequence ID" value="NZ_NEVM01000005.1"/>
</dbReference>
<dbReference type="PANTHER" id="PTHR42741:SF3">
    <property type="entry name" value="NITROREDUCTASE FAMILY PROTEIN"/>
    <property type="match status" value="1"/>
</dbReference>
<reference evidence="3" key="1">
    <citation type="submission" date="2017-05" db="EMBL/GenBank/DDBJ databases">
        <title>Complete and WGS of Bordetella genogroups.</title>
        <authorList>
            <person name="Spilker T."/>
            <person name="Lipuma J."/>
        </authorList>
    </citation>
    <scope>NUCLEOTIDE SEQUENCE [LARGE SCALE GENOMIC DNA]</scope>
    <source>
        <strain evidence="3">AU16122</strain>
    </source>
</reference>